<feature type="domain" description="AprE-like beta-barrel" evidence="12">
    <location>
        <begin position="348"/>
        <end position="436"/>
    </location>
</feature>
<feature type="coiled-coil region" evidence="10">
    <location>
        <begin position="197"/>
        <end position="262"/>
    </location>
</feature>
<evidence type="ECO:0000256" key="2">
    <source>
        <dbReference type="ARBA" id="ARBA00009477"/>
    </source>
</evidence>
<dbReference type="Gene3D" id="2.40.50.100">
    <property type="match status" value="1"/>
</dbReference>
<dbReference type="GO" id="GO:0015031">
    <property type="term" value="P:protein transport"/>
    <property type="evidence" value="ECO:0007669"/>
    <property type="project" value="InterPro"/>
</dbReference>
<dbReference type="RefSeq" id="WP_063358962.1">
    <property type="nucleotide sequence ID" value="NZ_AQHB01000019.1"/>
</dbReference>
<evidence type="ECO:0000256" key="7">
    <source>
        <dbReference type="ARBA" id="ARBA00022989"/>
    </source>
</evidence>
<name>A0A166YQ55_9GAMM</name>
<evidence type="ECO:0000256" key="1">
    <source>
        <dbReference type="ARBA" id="ARBA00004377"/>
    </source>
</evidence>
<feature type="transmembrane region" description="Helical" evidence="9">
    <location>
        <begin position="49"/>
        <end position="66"/>
    </location>
</feature>
<comment type="caution">
    <text evidence="13">The sequence shown here is derived from an EMBL/GenBank/DDBJ whole genome shotgun (WGS) entry which is preliminary data.</text>
</comment>
<dbReference type="Proteomes" id="UP000076643">
    <property type="component" value="Unassembled WGS sequence"/>
</dbReference>
<keyword evidence="8 9" id="KW-0472">Membrane</keyword>
<protein>
    <recommendedName>
        <fullName evidence="9">Membrane fusion protein (MFP) family protein</fullName>
    </recommendedName>
</protein>
<dbReference type="InterPro" id="IPR059040">
    <property type="entry name" value="HH_CyaD-like"/>
</dbReference>
<dbReference type="InterPro" id="IPR010129">
    <property type="entry name" value="T1SS_HlyD"/>
</dbReference>
<dbReference type="Pfam" id="PF25988">
    <property type="entry name" value="HH_CyaD"/>
    <property type="match status" value="1"/>
</dbReference>
<evidence type="ECO:0000256" key="4">
    <source>
        <dbReference type="ARBA" id="ARBA00022475"/>
    </source>
</evidence>
<dbReference type="NCBIfam" id="TIGR01843">
    <property type="entry name" value="type_I_hlyD"/>
    <property type="match status" value="1"/>
</dbReference>
<dbReference type="InterPro" id="IPR050739">
    <property type="entry name" value="MFP"/>
</dbReference>
<dbReference type="EMBL" id="AUYB01000080">
    <property type="protein sequence ID" value="KZN43254.1"/>
    <property type="molecule type" value="Genomic_DNA"/>
</dbReference>
<dbReference type="InterPro" id="IPR058982">
    <property type="entry name" value="Beta-barrel_AprE"/>
</dbReference>
<evidence type="ECO:0000256" key="5">
    <source>
        <dbReference type="ARBA" id="ARBA00022519"/>
    </source>
</evidence>
<proteinExistence type="inferred from homology"/>
<comment type="similarity">
    <text evidence="2 9">Belongs to the membrane fusion protein (MFP) (TC 8.A.1) family.</text>
</comment>
<dbReference type="PANTHER" id="PTHR30386">
    <property type="entry name" value="MEMBRANE FUSION SUBUNIT OF EMRAB-TOLC MULTIDRUG EFFLUX PUMP"/>
    <property type="match status" value="1"/>
</dbReference>
<keyword evidence="4 9" id="KW-1003">Cell membrane</keyword>
<evidence type="ECO:0000256" key="3">
    <source>
        <dbReference type="ARBA" id="ARBA00022448"/>
    </source>
</evidence>
<evidence type="ECO:0000259" key="12">
    <source>
        <dbReference type="Pfam" id="PF26002"/>
    </source>
</evidence>
<feature type="domain" description="CyaD-like alpha-helical hairpin" evidence="11">
    <location>
        <begin position="120"/>
        <end position="308"/>
    </location>
</feature>
<dbReference type="PANTHER" id="PTHR30386:SF27">
    <property type="entry name" value="MEMBRANE FUSION PROTEIN (MFP) FAMILY PROTEIN"/>
    <property type="match status" value="1"/>
</dbReference>
<keyword evidence="5 9" id="KW-0997">Cell inner membrane</keyword>
<evidence type="ECO:0000256" key="9">
    <source>
        <dbReference type="RuleBase" id="RU365093"/>
    </source>
</evidence>
<keyword evidence="10" id="KW-0175">Coiled coil</keyword>
<evidence type="ECO:0000259" key="11">
    <source>
        <dbReference type="Pfam" id="PF25988"/>
    </source>
</evidence>
<gene>
    <name evidence="13" type="ORF">N475_09125</name>
</gene>
<evidence type="ECO:0000313" key="13">
    <source>
        <dbReference type="EMBL" id="KZN43254.1"/>
    </source>
</evidence>
<organism evidence="13 14">
    <name type="scientific">Pseudoalteromonas luteoviolacea DSM 6061</name>
    <dbReference type="NCBI Taxonomy" id="1365250"/>
    <lineage>
        <taxon>Bacteria</taxon>
        <taxon>Pseudomonadati</taxon>
        <taxon>Pseudomonadota</taxon>
        <taxon>Gammaproteobacteria</taxon>
        <taxon>Alteromonadales</taxon>
        <taxon>Pseudoalteromonadaceae</taxon>
        <taxon>Pseudoalteromonas</taxon>
    </lineage>
</organism>
<keyword evidence="14" id="KW-1185">Reference proteome</keyword>
<evidence type="ECO:0000256" key="10">
    <source>
        <dbReference type="SAM" id="Coils"/>
    </source>
</evidence>
<dbReference type="Gene3D" id="2.40.30.170">
    <property type="match status" value="1"/>
</dbReference>
<dbReference type="Pfam" id="PF26002">
    <property type="entry name" value="Beta-barrel_AprE"/>
    <property type="match status" value="1"/>
</dbReference>
<keyword evidence="3 9" id="KW-0813">Transport</keyword>
<dbReference type="SUPFAM" id="SSF111369">
    <property type="entry name" value="HlyD-like secretion proteins"/>
    <property type="match status" value="1"/>
</dbReference>
<keyword evidence="7 9" id="KW-1133">Transmembrane helix</keyword>
<sequence length="459" mass="51445">MNFLKKVLEAINKNNKSTAVTKRNKNEYEFLPAYLEIIEKPASPWARRIAYLLTGFVVIALVWSIVGKLDIHANALGKVMVSSHSKVIQPLEQGEVLSINVRDGQAVKKGDVLIQLNPIGADAESKRLAEQLVYYKLESERLRALLSDDPINSFEPPKEASALQVETSFGHLSSEHKEMNAVLDRFSAEVQVNEAQLEANIQDLAALKRLKKNIEARLDARKNLESSQAIARVEILEQEKELLEAERTMVSLNAQSEVLKAEALSLAEQRDSYLAQKRREFHEELNQSEIITTQTEQDLIKAREKQRLQSLRSPVDGVVQQLSIHTLGGVVTPAQALMVVVPKVHQLEAEVNVLNKDVGFVVAGQTVEIKIDSFPFTKYGTISGKVLHVSRDAVKDEQLGYVFPARIQLDDERILVDESWVPVTAGMSVTAEIKTGSRRVIEYLLSPLQKYQSEALRER</sequence>
<dbReference type="PATRIC" id="fig|1365250.3.peg.804"/>
<comment type="subcellular location">
    <subcellularLocation>
        <location evidence="1 9">Cell inner membrane</location>
        <topology evidence="1 9">Single-pass membrane protein</topology>
    </subcellularLocation>
</comment>
<dbReference type="GO" id="GO:0005886">
    <property type="term" value="C:plasma membrane"/>
    <property type="evidence" value="ECO:0007669"/>
    <property type="project" value="UniProtKB-SubCell"/>
</dbReference>
<evidence type="ECO:0000256" key="8">
    <source>
        <dbReference type="ARBA" id="ARBA00023136"/>
    </source>
</evidence>
<evidence type="ECO:0000256" key="6">
    <source>
        <dbReference type="ARBA" id="ARBA00022692"/>
    </source>
</evidence>
<keyword evidence="6 9" id="KW-0812">Transmembrane</keyword>
<dbReference type="AlphaFoldDB" id="A0A166YQ55"/>
<evidence type="ECO:0000313" key="14">
    <source>
        <dbReference type="Proteomes" id="UP000076643"/>
    </source>
</evidence>
<dbReference type="PRINTS" id="PR01490">
    <property type="entry name" value="RTXTOXIND"/>
</dbReference>
<accession>A0A166YQ55</accession>
<reference evidence="13 14" key="1">
    <citation type="submission" date="2013-07" db="EMBL/GenBank/DDBJ databases">
        <title>Comparative Genomic and Metabolomic Analysis of Twelve Strains of Pseudoalteromonas luteoviolacea.</title>
        <authorList>
            <person name="Vynne N.G."/>
            <person name="Mansson M."/>
            <person name="Gram L."/>
        </authorList>
    </citation>
    <scope>NUCLEOTIDE SEQUENCE [LARGE SCALE GENOMIC DNA]</scope>
    <source>
        <strain evidence="13 14">DSM 6061</strain>
    </source>
</reference>